<comment type="caution">
    <text evidence="2">The sequence shown here is derived from an EMBL/GenBank/DDBJ whole genome shotgun (WGS) entry which is preliminary data.</text>
</comment>
<evidence type="ECO:0000259" key="1">
    <source>
        <dbReference type="PROSITE" id="PS50011"/>
    </source>
</evidence>
<feature type="domain" description="Protein kinase" evidence="1">
    <location>
        <begin position="95"/>
        <end position="443"/>
    </location>
</feature>
<dbReference type="InterPro" id="IPR000719">
    <property type="entry name" value="Prot_kinase_dom"/>
</dbReference>
<dbReference type="InterPro" id="IPR011009">
    <property type="entry name" value="Kinase-like_dom_sf"/>
</dbReference>
<dbReference type="EMBL" id="JAPDRL010000014">
    <property type="protein sequence ID" value="KAJ9667120.1"/>
    <property type="molecule type" value="Genomic_DNA"/>
</dbReference>
<keyword evidence="3" id="KW-1185">Reference proteome</keyword>
<dbReference type="SUPFAM" id="SSF56112">
    <property type="entry name" value="Protein kinase-like (PK-like)"/>
    <property type="match status" value="1"/>
</dbReference>
<sequence>MTYEKALPSRRAPSPRRIARYFGASRRLKLLCAFAVVAYVLLSTSIKLWGTYWSNAPTDLSPLYSPTTSPSLPLPEHPARRLIRTSNAVNIGDRYSYLKPLSAGCEGNTAIYRDEETGSDVVIKSFRTQLRNRLPEYARRTFAGSIDYWPAEIPATLLLGGMMNVTSESNTTETVDVSFKSDFVPAVDYFLIVSSESGAPVSPTWRLVTPFIRGGTLQTLASKLKEDRPQKPHELDAFLRPAFNRLLAALRELHAKELCHDDIKIDNIFALDQTRWLIGDLGRAREVQHPYHYTHGWQSKNQWSECRLNDVRRMLKTYLTVLRTAAADADRFDAEFYTERQPWSKLYWDFMRRPALAGELLGRSSNSSVELAQGPAMEASAAFKPDMSVQTGRAREALRLAVDRELKCTRIPWRLRRWWLWGGFMPKYRLERNLHVAKAEFET</sequence>
<name>A0ABQ9P0M3_9PEZI</name>
<proteinExistence type="predicted"/>
<evidence type="ECO:0000313" key="3">
    <source>
        <dbReference type="Proteomes" id="UP001172684"/>
    </source>
</evidence>
<organism evidence="2 3">
    <name type="scientific">Coniosporium apollinis</name>
    <dbReference type="NCBI Taxonomy" id="61459"/>
    <lineage>
        <taxon>Eukaryota</taxon>
        <taxon>Fungi</taxon>
        <taxon>Dikarya</taxon>
        <taxon>Ascomycota</taxon>
        <taxon>Pezizomycotina</taxon>
        <taxon>Dothideomycetes</taxon>
        <taxon>Dothideomycetes incertae sedis</taxon>
        <taxon>Coniosporium</taxon>
    </lineage>
</organism>
<dbReference type="PROSITE" id="PS50011">
    <property type="entry name" value="PROTEIN_KINASE_DOM"/>
    <property type="match status" value="1"/>
</dbReference>
<gene>
    <name evidence="2" type="ORF">H2201_002639</name>
</gene>
<accession>A0ABQ9P0M3</accession>
<protein>
    <recommendedName>
        <fullName evidence="1">Protein kinase domain-containing protein</fullName>
    </recommendedName>
</protein>
<reference evidence="2" key="1">
    <citation type="submission" date="2022-10" db="EMBL/GenBank/DDBJ databases">
        <title>Culturing micro-colonial fungi from biological soil crusts in the Mojave desert and describing Neophaeococcomyces mojavensis, and introducing the new genera and species Taxawa tesnikishii.</title>
        <authorList>
            <person name="Kurbessoian T."/>
            <person name="Stajich J.E."/>
        </authorList>
    </citation>
    <scope>NUCLEOTIDE SEQUENCE</scope>
    <source>
        <strain evidence="2">TK_1</strain>
    </source>
</reference>
<dbReference type="Proteomes" id="UP001172684">
    <property type="component" value="Unassembled WGS sequence"/>
</dbReference>
<dbReference type="Gene3D" id="1.10.510.10">
    <property type="entry name" value="Transferase(Phosphotransferase) domain 1"/>
    <property type="match status" value="1"/>
</dbReference>
<evidence type="ECO:0000313" key="2">
    <source>
        <dbReference type="EMBL" id="KAJ9667120.1"/>
    </source>
</evidence>